<keyword evidence="3 8" id="KW-0732">Signal</keyword>
<evidence type="ECO:0000256" key="6">
    <source>
        <dbReference type="ARBA" id="ARBA00023157"/>
    </source>
</evidence>
<protein>
    <recommendedName>
        <fullName evidence="9">Ig-like domain-containing protein</fullName>
    </recommendedName>
</protein>
<name>H3C0S4_TETNG</name>
<dbReference type="Proteomes" id="UP000007303">
    <property type="component" value="Unassembled WGS sequence"/>
</dbReference>
<evidence type="ECO:0000259" key="9">
    <source>
        <dbReference type="PROSITE" id="PS50835"/>
    </source>
</evidence>
<evidence type="ECO:0000256" key="8">
    <source>
        <dbReference type="SAM" id="SignalP"/>
    </source>
</evidence>
<dbReference type="GO" id="GO:0009617">
    <property type="term" value="P:response to bacterium"/>
    <property type="evidence" value="ECO:0007669"/>
    <property type="project" value="TreeGrafter"/>
</dbReference>
<feature type="domain" description="Ig-like" evidence="9">
    <location>
        <begin position="132"/>
        <end position="217"/>
    </location>
</feature>
<dbReference type="InterPro" id="IPR007110">
    <property type="entry name" value="Ig-like_dom"/>
</dbReference>
<dbReference type="AlphaFoldDB" id="H3C0S4"/>
<keyword evidence="6" id="KW-1015">Disulfide bond</keyword>
<dbReference type="GO" id="GO:0002376">
    <property type="term" value="P:immune system process"/>
    <property type="evidence" value="ECO:0007669"/>
    <property type="project" value="UniProtKB-KW"/>
</dbReference>
<dbReference type="SMART" id="SM00409">
    <property type="entry name" value="IG"/>
    <property type="match status" value="2"/>
</dbReference>
<keyword evidence="7" id="KW-0325">Glycoprotein</keyword>
<dbReference type="CDD" id="cd00099">
    <property type="entry name" value="IgV"/>
    <property type="match status" value="1"/>
</dbReference>
<dbReference type="Ensembl" id="ENSTNIT00000001761.1">
    <property type="protein sequence ID" value="ENSTNIP00000001840.1"/>
    <property type="gene ID" value="ENSTNIG00000001066.1"/>
</dbReference>
<evidence type="ECO:0000313" key="11">
    <source>
        <dbReference type="Proteomes" id="UP000007303"/>
    </source>
</evidence>
<dbReference type="Pfam" id="PF07686">
    <property type="entry name" value="V-set"/>
    <property type="match status" value="2"/>
</dbReference>
<dbReference type="InParanoid" id="H3C0S4"/>
<proteinExistence type="predicted"/>
<dbReference type="GeneTree" id="ENSGT00940000162676"/>
<dbReference type="InterPro" id="IPR003599">
    <property type="entry name" value="Ig_sub"/>
</dbReference>
<evidence type="ECO:0000256" key="1">
    <source>
        <dbReference type="ARBA" id="ARBA00004236"/>
    </source>
</evidence>
<dbReference type="Gene3D" id="2.60.40.10">
    <property type="entry name" value="Immunoglobulins"/>
    <property type="match status" value="2"/>
</dbReference>
<dbReference type="SMART" id="SM00406">
    <property type="entry name" value="IGv"/>
    <property type="match status" value="2"/>
</dbReference>
<dbReference type="OMA" id="SVIRFNW"/>
<dbReference type="GO" id="GO:0005886">
    <property type="term" value="C:plasma membrane"/>
    <property type="evidence" value="ECO:0007669"/>
    <property type="project" value="UniProtKB-SubCell"/>
</dbReference>
<comment type="subcellular location">
    <subcellularLocation>
        <location evidence="1">Cell membrane</location>
    </subcellularLocation>
</comment>
<dbReference type="PANTHER" id="PTHR19433">
    <property type="entry name" value="T-CELL RECEPTOR ALPHA CHAIN V REGION-RELATED"/>
    <property type="match status" value="1"/>
</dbReference>
<dbReference type="PANTHER" id="PTHR19433:SF127">
    <property type="entry name" value="NITR9"/>
    <property type="match status" value="1"/>
</dbReference>
<dbReference type="InterPro" id="IPR013783">
    <property type="entry name" value="Ig-like_fold"/>
</dbReference>
<evidence type="ECO:0000256" key="4">
    <source>
        <dbReference type="ARBA" id="ARBA00022859"/>
    </source>
</evidence>
<sequence length="221" mass="25084">MTFAKFVFFLLCVEKLAQATTTDFSQLGNRRISVKVGQNLTLTCFDNDAASTRIFWFKQPQGEKPSLLCLYYASSQSTKCSKNFENNPRFQLHSDNKGVNLTISHLEFSDSADYYYSELPINQSPSWPNLSGDSGNLNCRVHTGTCDEDHTVYWFRNSGPSRLELVYSHNSRNNQCEKRTKTCFYSLKNVNISQTGTYYCAVAACGRILFGNDTRLNCEGE</sequence>
<dbReference type="InterPro" id="IPR036179">
    <property type="entry name" value="Ig-like_dom_sf"/>
</dbReference>
<reference evidence="10" key="3">
    <citation type="submission" date="2025-09" db="UniProtKB">
        <authorList>
            <consortium name="Ensembl"/>
        </authorList>
    </citation>
    <scope>IDENTIFICATION</scope>
</reference>
<evidence type="ECO:0000313" key="10">
    <source>
        <dbReference type="Ensembl" id="ENSTNIP00000001840.1"/>
    </source>
</evidence>
<keyword evidence="5" id="KW-0472">Membrane</keyword>
<feature type="chain" id="PRO_5003581268" description="Ig-like domain-containing protein" evidence="8">
    <location>
        <begin position="20"/>
        <end position="221"/>
    </location>
</feature>
<reference evidence="10" key="2">
    <citation type="submission" date="2025-08" db="UniProtKB">
        <authorList>
            <consortium name="Ensembl"/>
        </authorList>
    </citation>
    <scope>IDENTIFICATION</scope>
</reference>
<dbReference type="InterPro" id="IPR013106">
    <property type="entry name" value="Ig_V-set"/>
</dbReference>
<feature type="signal peptide" evidence="8">
    <location>
        <begin position="1"/>
        <end position="19"/>
    </location>
</feature>
<reference evidence="11" key="1">
    <citation type="journal article" date="2004" name="Nature">
        <title>Genome duplication in the teleost fish Tetraodon nigroviridis reveals the early vertebrate proto-karyotype.</title>
        <authorList>
            <person name="Jaillon O."/>
            <person name="Aury J.-M."/>
            <person name="Brunet F."/>
            <person name="Petit J.-L."/>
            <person name="Stange-Thomann N."/>
            <person name="Mauceli E."/>
            <person name="Bouneau L."/>
            <person name="Fischer C."/>
            <person name="Ozouf-Costaz C."/>
            <person name="Bernot A."/>
            <person name="Nicaud S."/>
            <person name="Jaffe D."/>
            <person name="Fisher S."/>
            <person name="Lutfalla G."/>
            <person name="Dossat C."/>
            <person name="Segurens B."/>
            <person name="Dasilva C."/>
            <person name="Salanoubat M."/>
            <person name="Levy M."/>
            <person name="Boudet N."/>
            <person name="Castellano S."/>
            <person name="Anthouard V."/>
            <person name="Jubin C."/>
            <person name="Castelli V."/>
            <person name="Katinka M."/>
            <person name="Vacherie B."/>
            <person name="Biemont C."/>
            <person name="Skalli Z."/>
            <person name="Cattolico L."/>
            <person name="Poulain J."/>
            <person name="De Berardinis V."/>
            <person name="Cruaud C."/>
            <person name="Duprat S."/>
            <person name="Brottier P."/>
            <person name="Coutanceau J.-P."/>
            <person name="Gouzy J."/>
            <person name="Parra G."/>
            <person name="Lardier G."/>
            <person name="Chapple C."/>
            <person name="McKernan K.J."/>
            <person name="McEwan P."/>
            <person name="Bosak S."/>
            <person name="Kellis M."/>
            <person name="Volff J.-N."/>
            <person name="Guigo R."/>
            <person name="Zody M.C."/>
            <person name="Mesirov J."/>
            <person name="Lindblad-Toh K."/>
            <person name="Birren B."/>
            <person name="Nusbaum C."/>
            <person name="Kahn D."/>
            <person name="Robinson-Rechavi M."/>
            <person name="Laudet V."/>
            <person name="Schachter V."/>
            <person name="Quetier F."/>
            <person name="Saurin W."/>
            <person name="Scarpelli C."/>
            <person name="Wincker P."/>
            <person name="Lander E.S."/>
            <person name="Weissenbach J."/>
            <person name="Roest Crollius H."/>
        </authorList>
    </citation>
    <scope>NUCLEOTIDE SEQUENCE [LARGE SCALE GENOMIC DNA]</scope>
</reference>
<keyword evidence="4" id="KW-0391">Immunity</keyword>
<organism evidence="10 11">
    <name type="scientific">Tetraodon nigroviridis</name>
    <name type="common">Spotted green pufferfish</name>
    <name type="synonym">Chelonodon nigroviridis</name>
    <dbReference type="NCBI Taxonomy" id="99883"/>
    <lineage>
        <taxon>Eukaryota</taxon>
        <taxon>Metazoa</taxon>
        <taxon>Chordata</taxon>
        <taxon>Craniata</taxon>
        <taxon>Vertebrata</taxon>
        <taxon>Euteleostomi</taxon>
        <taxon>Actinopterygii</taxon>
        <taxon>Neopterygii</taxon>
        <taxon>Teleostei</taxon>
        <taxon>Neoteleostei</taxon>
        <taxon>Acanthomorphata</taxon>
        <taxon>Eupercaria</taxon>
        <taxon>Tetraodontiformes</taxon>
        <taxon>Tetradontoidea</taxon>
        <taxon>Tetraodontidae</taxon>
        <taxon>Tetraodon</taxon>
    </lineage>
</organism>
<dbReference type="SUPFAM" id="SSF48726">
    <property type="entry name" value="Immunoglobulin"/>
    <property type="match status" value="2"/>
</dbReference>
<keyword evidence="11" id="KW-1185">Reference proteome</keyword>
<keyword evidence="2" id="KW-1003">Cell membrane</keyword>
<dbReference type="HOGENOM" id="CLU_055459_0_0_1"/>
<evidence type="ECO:0000256" key="2">
    <source>
        <dbReference type="ARBA" id="ARBA00022475"/>
    </source>
</evidence>
<dbReference type="FunCoup" id="H3C0S4">
    <property type="interactions" value="85"/>
</dbReference>
<accession>H3C0S4</accession>
<evidence type="ECO:0000256" key="7">
    <source>
        <dbReference type="ARBA" id="ARBA00023180"/>
    </source>
</evidence>
<evidence type="ECO:0000256" key="3">
    <source>
        <dbReference type="ARBA" id="ARBA00022729"/>
    </source>
</evidence>
<dbReference type="PROSITE" id="PS50835">
    <property type="entry name" value="IG_LIKE"/>
    <property type="match status" value="1"/>
</dbReference>
<dbReference type="InterPro" id="IPR052051">
    <property type="entry name" value="TCR_complex_component"/>
</dbReference>
<evidence type="ECO:0000256" key="5">
    <source>
        <dbReference type="ARBA" id="ARBA00023136"/>
    </source>
</evidence>